<keyword evidence="2" id="KW-1185">Reference proteome</keyword>
<evidence type="ECO:0000313" key="1">
    <source>
        <dbReference type="EMBL" id="EGF58526.1"/>
    </source>
</evidence>
<proteinExistence type="predicted"/>
<accession>F3PQY5</accession>
<reference evidence="1 2" key="1">
    <citation type="submission" date="2011-02" db="EMBL/GenBank/DDBJ databases">
        <authorList>
            <person name="Weinstock G."/>
            <person name="Sodergren E."/>
            <person name="Clifton S."/>
            <person name="Fulton L."/>
            <person name="Fulton B."/>
            <person name="Courtney L."/>
            <person name="Fronick C."/>
            <person name="Harrison M."/>
            <person name="Strong C."/>
            <person name="Farmer C."/>
            <person name="Delahaunty K."/>
            <person name="Markovic C."/>
            <person name="Hall O."/>
            <person name="Minx P."/>
            <person name="Tomlinson C."/>
            <person name="Mitreva M."/>
            <person name="Hou S."/>
            <person name="Chen J."/>
            <person name="Wollam A."/>
            <person name="Pepin K.H."/>
            <person name="Johnson M."/>
            <person name="Bhonagiri V."/>
            <person name="Zhang X."/>
            <person name="Suruliraj S."/>
            <person name="Warren W."/>
            <person name="Chinwalla A."/>
            <person name="Mardis E.R."/>
            <person name="Wilson R.K."/>
        </authorList>
    </citation>
    <scope>NUCLEOTIDE SEQUENCE [LARGE SCALE GENOMIC DNA]</scope>
    <source>
        <strain evidence="1 2">YIT 12057</strain>
    </source>
</reference>
<protein>
    <submittedName>
        <fullName evidence="1">Uncharacterized protein</fullName>
    </submittedName>
</protein>
<sequence>MVSGNYMPILSVPSLQGWCISFAKFFSGSTLNDNVLTMEGNRIDCRF</sequence>
<dbReference type="HOGENOM" id="CLU_3164638_0_0_10"/>
<gene>
    <name evidence="1" type="ORF">HMPREF9446_01133</name>
</gene>
<name>F3PQY5_9BACE</name>
<organism evidence="1 2">
    <name type="scientific">Bacteroides fluxus YIT 12057</name>
    <dbReference type="NCBI Taxonomy" id="763034"/>
    <lineage>
        <taxon>Bacteria</taxon>
        <taxon>Pseudomonadati</taxon>
        <taxon>Bacteroidota</taxon>
        <taxon>Bacteroidia</taxon>
        <taxon>Bacteroidales</taxon>
        <taxon>Bacteroidaceae</taxon>
        <taxon>Bacteroides</taxon>
    </lineage>
</organism>
<dbReference type="STRING" id="763034.HMPREF9446_01133"/>
<dbReference type="EMBL" id="AFBN01000021">
    <property type="protein sequence ID" value="EGF58526.1"/>
    <property type="molecule type" value="Genomic_DNA"/>
</dbReference>
<dbReference type="AlphaFoldDB" id="F3PQY5"/>
<dbReference type="Proteomes" id="UP000003416">
    <property type="component" value="Unassembled WGS sequence"/>
</dbReference>
<comment type="caution">
    <text evidence="1">The sequence shown here is derived from an EMBL/GenBank/DDBJ whole genome shotgun (WGS) entry which is preliminary data.</text>
</comment>
<evidence type="ECO:0000313" key="2">
    <source>
        <dbReference type="Proteomes" id="UP000003416"/>
    </source>
</evidence>